<reference evidence="1" key="2">
    <citation type="submission" date="2020-11" db="EMBL/GenBank/DDBJ databases">
        <authorList>
            <person name="McCartney M.A."/>
            <person name="Auch B."/>
            <person name="Kono T."/>
            <person name="Mallez S."/>
            <person name="Becker A."/>
            <person name="Gohl D.M."/>
            <person name="Silverstein K.A.T."/>
            <person name="Koren S."/>
            <person name="Bechman K.B."/>
            <person name="Herman A."/>
            <person name="Abrahante J.E."/>
            <person name="Garbe J."/>
        </authorList>
    </citation>
    <scope>NUCLEOTIDE SEQUENCE</scope>
    <source>
        <strain evidence="1">Duluth1</strain>
        <tissue evidence="1">Whole animal</tissue>
    </source>
</reference>
<keyword evidence="2" id="KW-1185">Reference proteome</keyword>
<evidence type="ECO:0000313" key="2">
    <source>
        <dbReference type="Proteomes" id="UP000828390"/>
    </source>
</evidence>
<sequence>MIQYDRRKSSIESHKYSDHLNKLNTCESLRHQSGENAAAISPYITQEHRLAGADRSSIYLFSGEGTYLNNSINKEEGVGVERDV</sequence>
<reference evidence="1" key="1">
    <citation type="journal article" date="2019" name="bioRxiv">
        <title>The Genome of the Zebra Mussel, Dreissena polymorpha: A Resource for Invasive Species Research.</title>
        <authorList>
            <person name="McCartney M.A."/>
            <person name="Auch B."/>
            <person name="Kono T."/>
            <person name="Mallez S."/>
            <person name="Zhang Y."/>
            <person name="Obille A."/>
            <person name="Becker A."/>
            <person name="Abrahante J.E."/>
            <person name="Garbe J."/>
            <person name="Badalamenti J.P."/>
            <person name="Herman A."/>
            <person name="Mangelson H."/>
            <person name="Liachko I."/>
            <person name="Sullivan S."/>
            <person name="Sone E.D."/>
            <person name="Koren S."/>
            <person name="Silverstein K.A.T."/>
            <person name="Beckman K.B."/>
            <person name="Gohl D.M."/>
        </authorList>
    </citation>
    <scope>NUCLEOTIDE SEQUENCE</scope>
    <source>
        <strain evidence="1">Duluth1</strain>
        <tissue evidence="1">Whole animal</tissue>
    </source>
</reference>
<protein>
    <submittedName>
        <fullName evidence="1">Uncharacterized protein</fullName>
    </submittedName>
</protein>
<accession>A0A9D4FGX1</accession>
<dbReference type="EMBL" id="JAIWYP010000007">
    <property type="protein sequence ID" value="KAH3798668.1"/>
    <property type="molecule type" value="Genomic_DNA"/>
</dbReference>
<name>A0A9D4FGX1_DREPO</name>
<evidence type="ECO:0000313" key="1">
    <source>
        <dbReference type="EMBL" id="KAH3798668.1"/>
    </source>
</evidence>
<comment type="caution">
    <text evidence="1">The sequence shown here is derived from an EMBL/GenBank/DDBJ whole genome shotgun (WGS) entry which is preliminary data.</text>
</comment>
<dbReference type="Proteomes" id="UP000828390">
    <property type="component" value="Unassembled WGS sequence"/>
</dbReference>
<dbReference type="AlphaFoldDB" id="A0A9D4FGX1"/>
<proteinExistence type="predicted"/>
<gene>
    <name evidence="1" type="ORF">DPMN_152270</name>
</gene>
<organism evidence="1 2">
    <name type="scientific">Dreissena polymorpha</name>
    <name type="common">Zebra mussel</name>
    <name type="synonym">Mytilus polymorpha</name>
    <dbReference type="NCBI Taxonomy" id="45954"/>
    <lineage>
        <taxon>Eukaryota</taxon>
        <taxon>Metazoa</taxon>
        <taxon>Spiralia</taxon>
        <taxon>Lophotrochozoa</taxon>
        <taxon>Mollusca</taxon>
        <taxon>Bivalvia</taxon>
        <taxon>Autobranchia</taxon>
        <taxon>Heteroconchia</taxon>
        <taxon>Euheterodonta</taxon>
        <taxon>Imparidentia</taxon>
        <taxon>Neoheterodontei</taxon>
        <taxon>Myida</taxon>
        <taxon>Dreissenoidea</taxon>
        <taxon>Dreissenidae</taxon>
        <taxon>Dreissena</taxon>
    </lineage>
</organism>